<dbReference type="GO" id="GO:0005829">
    <property type="term" value="C:cytosol"/>
    <property type="evidence" value="ECO:0007669"/>
    <property type="project" value="TreeGrafter"/>
</dbReference>
<dbReference type="Proteomes" id="UP000029590">
    <property type="component" value="Unassembled WGS sequence"/>
</dbReference>
<dbReference type="InterPro" id="IPR002376">
    <property type="entry name" value="Formyl_transf_N"/>
</dbReference>
<evidence type="ECO:0000259" key="1">
    <source>
        <dbReference type="Pfam" id="PF00551"/>
    </source>
</evidence>
<dbReference type="Pfam" id="PF00551">
    <property type="entry name" value="Formyl_trans_N"/>
    <property type="match status" value="1"/>
</dbReference>
<dbReference type="Gene3D" id="3.40.50.12230">
    <property type="match status" value="1"/>
</dbReference>
<name>A0A095FVL8_BURGA</name>
<dbReference type="SUPFAM" id="SSF53328">
    <property type="entry name" value="Formyltransferase"/>
    <property type="match status" value="1"/>
</dbReference>
<evidence type="ECO:0000313" key="5">
    <source>
        <dbReference type="Proteomes" id="UP000029590"/>
    </source>
</evidence>
<dbReference type="InterPro" id="IPR036477">
    <property type="entry name" value="Formyl_transf_N_sf"/>
</dbReference>
<dbReference type="KEGG" id="bgo:BM43_2865"/>
<reference evidence="3" key="2">
    <citation type="submission" date="2017-09" db="EMBL/GenBank/DDBJ databases">
        <title>FDA dAtabase for Regulatory Grade micrObial Sequences (FDA-ARGOS): Supporting development and validation of Infectious Disease Dx tests.</title>
        <authorList>
            <person name="Minogue T."/>
            <person name="Wolcott M."/>
            <person name="Wasieloski L."/>
            <person name="Aguilar W."/>
            <person name="Moore D."/>
            <person name="Tallon L.J."/>
            <person name="Sadzewicz L."/>
            <person name="Ott S."/>
            <person name="Zhao X."/>
            <person name="Nagaraj S."/>
            <person name="Vavikolanu K."/>
            <person name="Aluvathingal J."/>
            <person name="Nadendla S."/>
            <person name="Sichtig H."/>
        </authorList>
    </citation>
    <scope>NUCLEOTIDE SEQUENCE</scope>
    <source>
        <strain evidence="3">FDAARGOS_390</strain>
    </source>
</reference>
<dbReference type="Proteomes" id="UP001059745">
    <property type="component" value="Chromosome 1"/>
</dbReference>
<evidence type="ECO:0000313" key="3">
    <source>
        <dbReference type="EMBL" id="PEH38844.1"/>
    </source>
</evidence>
<evidence type="ECO:0000313" key="4">
    <source>
        <dbReference type="EMBL" id="UWX71560.1"/>
    </source>
</evidence>
<gene>
    <name evidence="3" type="ORF">CRM94_31405</name>
    <name evidence="2" type="ORF">DM48_6031</name>
    <name evidence="4" type="ORF">NYZ96_07365</name>
</gene>
<dbReference type="AlphaFoldDB" id="A0A095FVL8"/>
<reference evidence="6" key="3">
    <citation type="submission" date="2017-09" db="EMBL/GenBank/DDBJ databases">
        <title>FDA dAtabase for Regulatory Grade micrObial Sequences (FDA-ARGOS): Supporting development and validation of Infectious Disease Dx tests.</title>
        <authorList>
            <person name="Minogue T."/>
            <person name="Wolcott M."/>
            <person name="Wasieloski L."/>
            <person name="Aguilar W."/>
            <person name="Moore D."/>
            <person name="Tallon L."/>
            <person name="Sadzewicz L."/>
            <person name="Ott S."/>
            <person name="Zhao X."/>
            <person name="Nagaraj S."/>
            <person name="Vavikolanu K."/>
            <person name="Aluvathingal J."/>
            <person name="Nadendla S."/>
            <person name="Sichtig H."/>
        </authorList>
    </citation>
    <scope>NUCLEOTIDE SEQUENCE [LARGE SCALE GENOMIC DNA]</scope>
    <source>
        <strain evidence="6">FDAARGOS_390</strain>
    </source>
</reference>
<dbReference type="PANTHER" id="PTHR11138:SF5">
    <property type="entry name" value="METHIONYL-TRNA FORMYLTRANSFERASE, MITOCHONDRIAL"/>
    <property type="match status" value="1"/>
</dbReference>
<dbReference type="PANTHER" id="PTHR11138">
    <property type="entry name" value="METHIONYL-TRNA FORMYLTRANSFERASE"/>
    <property type="match status" value="1"/>
</dbReference>
<organism evidence="3 6">
    <name type="scientific">Burkholderia gladioli</name>
    <name type="common">Pseudomonas marginata</name>
    <name type="synonym">Phytomonas marginata</name>
    <dbReference type="NCBI Taxonomy" id="28095"/>
    <lineage>
        <taxon>Bacteria</taxon>
        <taxon>Pseudomonadati</taxon>
        <taxon>Pseudomonadota</taxon>
        <taxon>Betaproteobacteria</taxon>
        <taxon>Burkholderiales</taxon>
        <taxon>Burkholderiaceae</taxon>
        <taxon>Burkholderia</taxon>
    </lineage>
</organism>
<reference evidence="4" key="4">
    <citation type="submission" date="2022-09" db="EMBL/GenBank/DDBJ databases">
        <title>Genomic of Burkholderia gladioli.</title>
        <authorList>
            <person name="Wu H."/>
        </authorList>
    </citation>
    <scope>NUCLEOTIDE SEQUENCE</scope>
    <source>
        <strain evidence="4">ZN-S4</strain>
    </source>
</reference>
<evidence type="ECO:0000313" key="6">
    <source>
        <dbReference type="Proteomes" id="UP000220629"/>
    </source>
</evidence>
<dbReference type="RefSeq" id="WP_013697626.1">
    <property type="nucleotide sequence ID" value="NZ_CADEPO010000005.1"/>
</dbReference>
<keyword evidence="3" id="KW-0808">Transferase</keyword>
<evidence type="ECO:0000313" key="2">
    <source>
        <dbReference type="EMBL" id="KGC09167.1"/>
    </source>
</evidence>
<dbReference type="Proteomes" id="UP000220629">
    <property type="component" value="Unassembled WGS sequence"/>
</dbReference>
<dbReference type="OMA" id="HSITHAI"/>
<dbReference type="OrthoDB" id="9802815at2"/>
<accession>A0A095FVL8</accession>
<protein>
    <submittedName>
        <fullName evidence="2 3">Formyl transferase</fullName>
    </submittedName>
    <submittedName>
        <fullName evidence="4">Formyltransferase family protein</fullName>
    </submittedName>
</protein>
<proteinExistence type="predicted"/>
<sequence length="272" mass="30569">MNTPIRDKVLLCIDNIAGLESLRYLAQRPSVEVVAVIVHPEANAVQLDEILALCERHAIPAINVLDARARFDELIVPLAPDFIVSIYFDYILDDRFLALAAKDSINLHPGYLPYNKGFYYYAWAVLDGTPAGVSIHRIETAVDAGPIISQMRVRVEGTDTGDIIYDKHMDASIELFRTTWPSIETGTYRLFRQRHGGTRKKITETTAAMEIDPDATYVARELIDLLRTFSFRGEGGCLMQIDGKKYSIGIEFSELVDNVNQVRGKRDNYLVG</sequence>
<dbReference type="EMBL" id="CP104214">
    <property type="protein sequence ID" value="UWX71560.1"/>
    <property type="molecule type" value="Genomic_DNA"/>
</dbReference>
<accession>A0A0D5DLA7</accession>
<dbReference type="EMBL" id="JPGG01000018">
    <property type="protein sequence ID" value="KGC09167.1"/>
    <property type="molecule type" value="Genomic_DNA"/>
</dbReference>
<dbReference type="GO" id="GO:0004479">
    <property type="term" value="F:methionyl-tRNA formyltransferase activity"/>
    <property type="evidence" value="ECO:0007669"/>
    <property type="project" value="TreeGrafter"/>
</dbReference>
<dbReference type="GeneID" id="66457370"/>
<feature type="domain" description="Formyl transferase N-terminal" evidence="1">
    <location>
        <begin position="68"/>
        <end position="174"/>
    </location>
</feature>
<reference evidence="2 5" key="1">
    <citation type="submission" date="2014-04" db="EMBL/GenBank/DDBJ databases">
        <authorList>
            <person name="Bishop-Lilly K.A."/>
            <person name="Broomall S.M."/>
            <person name="Chain P.S."/>
            <person name="Chertkov O."/>
            <person name="Coyne S.R."/>
            <person name="Daligault H.E."/>
            <person name="Davenport K.W."/>
            <person name="Erkkila T."/>
            <person name="Frey K.G."/>
            <person name="Gibbons H.S."/>
            <person name="Gu W."/>
            <person name="Jaissle J."/>
            <person name="Johnson S.L."/>
            <person name="Koroleva G.I."/>
            <person name="Ladner J.T."/>
            <person name="Lo C.-C."/>
            <person name="Minogue T.D."/>
            <person name="Munk C."/>
            <person name="Palacios G.F."/>
            <person name="Redden C.L."/>
            <person name="Rosenzweig C.N."/>
            <person name="Scholz M.B."/>
            <person name="Teshima H."/>
            <person name="Xu Y."/>
        </authorList>
    </citation>
    <scope>NUCLEOTIDE SEQUENCE [LARGE SCALE GENOMIC DNA]</scope>
    <source>
        <strain evidence="5">gladioli</strain>
        <strain evidence="2">Gladioli</strain>
    </source>
</reference>
<dbReference type="CDD" id="cd08369">
    <property type="entry name" value="FMT_core"/>
    <property type="match status" value="1"/>
</dbReference>
<dbReference type="EMBL" id="PDDY01000004">
    <property type="protein sequence ID" value="PEH38844.1"/>
    <property type="molecule type" value="Genomic_DNA"/>
</dbReference>